<dbReference type="Proteomes" id="UP000199144">
    <property type="component" value="Unassembled WGS sequence"/>
</dbReference>
<dbReference type="AlphaFoldDB" id="A0A1I4HYP7"/>
<evidence type="ECO:0000313" key="6">
    <source>
        <dbReference type="EMBL" id="SFL46721.1"/>
    </source>
</evidence>
<gene>
    <name evidence="6" type="ORF">SAMN04488042_101308</name>
</gene>
<keyword evidence="4" id="KW-0472">Membrane</keyword>
<dbReference type="GO" id="GO:0003841">
    <property type="term" value="F:1-acylglycerol-3-phosphate O-acyltransferase activity"/>
    <property type="evidence" value="ECO:0007669"/>
    <property type="project" value="TreeGrafter"/>
</dbReference>
<comment type="pathway">
    <text evidence="1">Lipid metabolism.</text>
</comment>
<organism evidence="6 7">
    <name type="scientific">Shimia aestuarii</name>
    <dbReference type="NCBI Taxonomy" id="254406"/>
    <lineage>
        <taxon>Bacteria</taxon>
        <taxon>Pseudomonadati</taxon>
        <taxon>Pseudomonadota</taxon>
        <taxon>Alphaproteobacteria</taxon>
        <taxon>Rhodobacterales</taxon>
        <taxon>Roseobacteraceae</taxon>
    </lineage>
</organism>
<proteinExistence type="predicted"/>
<reference evidence="6 7" key="1">
    <citation type="submission" date="2016-10" db="EMBL/GenBank/DDBJ databases">
        <authorList>
            <person name="de Groot N.N."/>
        </authorList>
    </citation>
    <scope>NUCLEOTIDE SEQUENCE [LARGE SCALE GENOMIC DNA]</scope>
    <source>
        <strain evidence="6 7">DSM 15283</strain>
    </source>
</reference>
<sequence>MMRYAIQWVRSLIFNTQMYVAMLVLGVLFFPWALFDSRGALTACKTYARWVRWTASWIIGLKTEVRGTPPTEPVLIPSKHQSFLDILMIFAAVPAGRFIMKRELMWAPILGQYALRIGCVPVNRGKRGAAIKKMMEDVASGAAKPGQLIIYSQGTRVAPGDRKPYKVGTFALYKQLGQTCVPAATNVGVFWPRHGVYRKPGLAVVEFLDPIEPGMKQAEFMEHLEREVEAKSDALMREAGFDPDAVG</sequence>
<evidence type="ECO:0000313" key="7">
    <source>
        <dbReference type="Proteomes" id="UP000199144"/>
    </source>
</evidence>
<dbReference type="PANTHER" id="PTHR10434">
    <property type="entry name" value="1-ACYL-SN-GLYCEROL-3-PHOSPHATE ACYLTRANSFERASE"/>
    <property type="match status" value="1"/>
</dbReference>
<evidence type="ECO:0000259" key="5">
    <source>
        <dbReference type="SMART" id="SM00563"/>
    </source>
</evidence>
<dbReference type="SMART" id="SM00563">
    <property type="entry name" value="PlsC"/>
    <property type="match status" value="1"/>
</dbReference>
<evidence type="ECO:0000256" key="4">
    <source>
        <dbReference type="SAM" id="Phobius"/>
    </source>
</evidence>
<keyword evidence="4" id="KW-1133">Transmembrane helix</keyword>
<keyword evidence="3 6" id="KW-0012">Acyltransferase</keyword>
<accession>A0A1I4HYP7</accession>
<keyword evidence="4" id="KW-0812">Transmembrane</keyword>
<evidence type="ECO:0000256" key="3">
    <source>
        <dbReference type="ARBA" id="ARBA00023315"/>
    </source>
</evidence>
<dbReference type="Pfam" id="PF01553">
    <property type="entry name" value="Acyltransferase"/>
    <property type="match status" value="1"/>
</dbReference>
<protein>
    <submittedName>
        <fullName evidence="6">1-acyl-sn-glycerol-3-phosphate acyltransferase</fullName>
    </submittedName>
</protein>
<feature type="transmembrane region" description="Helical" evidence="4">
    <location>
        <begin position="12"/>
        <end position="33"/>
    </location>
</feature>
<dbReference type="EMBL" id="FOTQ01000001">
    <property type="protein sequence ID" value="SFL46721.1"/>
    <property type="molecule type" value="Genomic_DNA"/>
</dbReference>
<keyword evidence="7" id="KW-1185">Reference proteome</keyword>
<evidence type="ECO:0000256" key="1">
    <source>
        <dbReference type="ARBA" id="ARBA00005189"/>
    </source>
</evidence>
<dbReference type="STRING" id="254406.SAMN04488042_101308"/>
<keyword evidence="2 6" id="KW-0808">Transferase</keyword>
<evidence type="ECO:0000256" key="2">
    <source>
        <dbReference type="ARBA" id="ARBA00022679"/>
    </source>
</evidence>
<name>A0A1I4HYP7_9RHOB</name>
<dbReference type="InterPro" id="IPR002123">
    <property type="entry name" value="Plipid/glycerol_acylTrfase"/>
</dbReference>
<dbReference type="GO" id="GO:0006654">
    <property type="term" value="P:phosphatidic acid biosynthetic process"/>
    <property type="evidence" value="ECO:0007669"/>
    <property type="project" value="TreeGrafter"/>
</dbReference>
<feature type="domain" description="Phospholipid/glycerol acyltransferase" evidence="5">
    <location>
        <begin position="74"/>
        <end position="188"/>
    </location>
</feature>
<dbReference type="CDD" id="cd07989">
    <property type="entry name" value="LPLAT_AGPAT-like"/>
    <property type="match status" value="1"/>
</dbReference>
<dbReference type="PANTHER" id="PTHR10434:SF11">
    <property type="entry name" value="1-ACYL-SN-GLYCEROL-3-PHOSPHATE ACYLTRANSFERASE"/>
    <property type="match status" value="1"/>
</dbReference>
<dbReference type="SUPFAM" id="SSF69593">
    <property type="entry name" value="Glycerol-3-phosphate (1)-acyltransferase"/>
    <property type="match status" value="1"/>
</dbReference>